<evidence type="ECO:0000256" key="1">
    <source>
        <dbReference type="ARBA" id="ARBA00004162"/>
    </source>
</evidence>
<dbReference type="Pfam" id="PF12791">
    <property type="entry name" value="RsgI_N"/>
    <property type="match status" value="1"/>
</dbReference>
<evidence type="ECO:0000259" key="8">
    <source>
        <dbReference type="PROSITE" id="PS51849"/>
    </source>
</evidence>
<evidence type="ECO:0000256" key="5">
    <source>
        <dbReference type="ARBA" id="ARBA00023136"/>
    </source>
</evidence>
<evidence type="ECO:0000256" key="6">
    <source>
        <dbReference type="SAM" id="MobiDB-lite"/>
    </source>
</evidence>
<feature type="compositionally biased region" description="Gly residues" evidence="6">
    <location>
        <begin position="331"/>
        <end position="345"/>
    </location>
</feature>
<comment type="caution">
    <text evidence="9">The sequence shown here is derived from an EMBL/GenBank/DDBJ whole genome shotgun (WGS) entry which is preliminary data.</text>
</comment>
<proteinExistence type="predicted"/>
<keyword evidence="10" id="KW-1185">Reference proteome</keyword>
<feature type="region of interest" description="Disordered" evidence="6">
    <location>
        <begin position="206"/>
        <end position="410"/>
    </location>
</feature>
<reference evidence="9 10" key="1">
    <citation type="submission" date="2018-11" db="EMBL/GenBank/DDBJ databases">
        <title>Genomic Encyclopedia of Type Strains, Phase IV (KMG-IV): sequencing the most valuable type-strain genomes for metagenomic binning, comparative biology and taxonomic classification.</title>
        <authorList>
            <person name="Goeker M."/>
        </authorList>
    </citation>
    <scope>NUCLEOTIDE SEQUENCE [LARGE SCALE GENOMIC DNA]</scope>
    <source>
        <strain evidence="9 10">DSM 18090</strain>
    </source>
</reference>
<dbReference type="InterPro" id="IPR055431">
    <property type="entry name" value="RsgI_M"/>
</dbReference>
<sequence length="410" mass="46135">MAKKGIIVEQKRNKTYLMTSDGSFYKARKLDGSVGEETSFEPLSQPGWSFDNIIQWFQSFAGYKTAAVALIAFLLIFPFYSWHDNQQVHAYVNIDINPSVELSVNDDYEVIDLVGLNDDGEKLASQLENWENQKVNNVSENVLDLSEQLGYIQDDHQVLVGISYVDQVQNNDQTTFDDLSRQMETTLDTIQVASFEVPLEVREEAESQKASMNLVYASEVLGDEETEDRQQSEGGEEKDESNKPYKQINDKNKKVIEKFLQKTNKDEIPPGLQKKLEKFQDKEKSKNNKAKDESEQKGNKGKGQDNKPPKNEKSDDHPSQKKGNNSEKGKGNNGKGPGKGNGNGKGNSNQGEQNWTPPGLDKKDKPGKNNENEKFGESSEEEDEEGFMPSGLKDKDDDHPGKQNHKGKFN</sequence>
<name>A0A3N5BKB6_9BACI</name>
<keyword evidence="3 7" id="KW-0812">Transmembrane</keyword>
<evidence type="ECO:0000313" key="10">
    <source>
        <dbReference type="Proteomes" id="UP000276443"/>
    </source>
</evidence>
<dbReference type="GO" id="GO:0005886">
    <property type="term" value="C:plasma membrane"/>
    <property type="evidence" value="ECO:0007669"/>
    <property type="project" value="UniProtKB-SubCell"/>
</dbReference>
<feature type="transmembrane region" description="Helical" evidence="7">
    <location>
        <begin position="61"/>
        <end position="82"/>
    </location>
</feature>
<gene>
    <name evidence="9" type="ORF">EDC24_2946</name>
</gene>
<evidence type="ECO:0000313" key="9">
    <source>
        <dbReference type="EMBL" id="RPF50128.1"/>
    </source>
</evidence>
<feature type="domain" description="RsgI N-terminal anti-sigma" evidence="8">
    <location>
        <begin position="3"/>
        <end position="49"/>
    </location>
</feature>
<feature type="compositionally biased region" description="Basic and acidic residues" evidence="6">
    <location>
        <begin position="240"/>
        <end position="330"/>
    </location>
</feature>
<dbReference type="Proteomes" id="UP000276443">
    <property type="component" value="Unassembled WGS sequence"/>
</dbReference>
<dbReference type="AlphaFoldDB" id="A0A3N5BKB6"/>
<dbReference type="RefSeq" id="WP_124223765.1">
    <property type="nucleotide sequence ID" value="NZ_RKRF01000014.1"/>
</dbReference>
<dbReference type="EMBL" id="RKRF01000014">
    <property type="protein sequence ID" value="RPF50128.1"/>
    <property type="molecule type" value="Genomic_DNA"/>
</dbReference>
<dbReference type="Pfam" id="PF23750">
    <property type="entry name" value="RsgI_M"/>
    <property type="match status" value="1"/>
</dbReference>
<evidence type="ECO:0000256" key="2">
    <source>
        <dbReference type="ARBA" id="ARBA00022475"/>
    </source>
</evidence>
<dbReference type="InterPro" id="IPR024449">
    <property type="entry name" value="Anti-sigma_RsgI_N"/>
</dbReference>
<keyword evidence="2" id="KW-1003">Cell membrane</keyword>
<evidence type="ECO:0000256" key="4">
    <source>
        <dbReference type="ARBA" id="ARBA00022989"/>
    </source>
</evidence>
<evidence type="ECO:0000256" key="7">
    <source>
        <dbReference type="SAM" id="Phobius"/>
    </source>
</evidence>
<comment type="subcellular location">
    <subcellularLocation>
        <location evidence="1">Cell membrane</location>
        <topology evidence="1">Single-pass membrane protein</topology>
    </subcellularLocation>
</comment>
<feature type="compositionally biased region" description="Basic and acidic residues" evidence="6">
    <location>
        <begin position="360"/>
        <end position="377"/>
    </location>
</feature>
<feature type="compositionally biased region" description="Low complexity" evidence="6">
    <location>
        <begin position="346"/>
        <end position="359"/>
    </location>
</feature>
<dbReference type="OrthoDB" id="9800626at2"/>
<keyword evidence="5 7" id="KW-0472">Membrane</keyword>
<organism evidence="9 10">
    <name type="scientific">Aquisalibacillus elongatus</name>
    <dbReference type="NCBI Taxonomy" id="485577"/>
    <lineage>
        <taxon>Bacteria</taxon>
        <taxon>Bacillati</taxon>
        <taxon>Bacillota</taxon>
        <taxon>Bacilli</taxon>
        <taxon>Bacillales</taxon>
        <taxon>Bacillaceae</taxon>
        <taxon>Aquisalibacillus</taxon>
    </lineage>
</organism>
<evidence type="ECO:0000256" key="3">
    <source>
        <dbReference type="ARBA" id="ARBA00022692"/>
    </source>
</evidence>
<keyword evidence="4 7" id="KW-1133">Transmembrane helix</keyword>
<dbReference type="PROSITE" id="PS51849">
    <property type="entry name" value="RSGI_N"/>
    <property type="match status" value="1"/>
</dbReference>
<feature type="compositionally biased region" description="Basic and acidic residues" evidence="6">
    <location>
        <begin position="392"/>
        <end position="401"/>
    </location>
</feature>
<accession>A0A3N5BKB6</accession>
<protein>
    <recommendedName>
        <fullName evidence="8">RsgI N-terminal anti-sigma domain-containing protein</fullName>
    </recommendedName>
</protein>